<evidence type="ECO:0000256" key="4">
    <source>
        <dbReference type="PROSITE-ProRule" id="PRU00284"/>
    </source>
</evidence>
<keyword evidence="5" id="KW-0812">Transmembrane</keyword>
<dbReference type="Gene3D" id="1.10.287.950">
    <property type="entry name" value="Methyl-accepting chemotaxis protein"/>
    <property type="match status" value="1"/>
</dbReference>
<dbReference type="GO" id="GO:0004888">
    <property type="term" value="F:transmembrane signaling receptor activity"/>
    <property type="evidence" value="ECO:0007669"/>
    <property type="project" value="TreeGrafter"/>
</dbReference>
<organism evidence="8 9">
    <name type="scientific">Sapientia aquatica</name>
    <dbReference type="NCBI Taxonomy" id="1549640"/>
    <lineage>
        <taxon>Bacteria</taxon>
        <taxon>Pseudomonadati</taxon>
        <taxon>Pseudomonadota</taxon>
        <taxon>Betaproteobacteria</taxon>
        <taxon>Burkholderiales</taxon>
        <taxon>Oxalobacteraceae</taxon>
        <taxon>Sapientia</taxon>
    </lineage>
</organism>
<evidence type="ECO:0000256" key="1">
    <source>
        <dbReference type="ARBA" id="ARBA00004370"/>
    </source>
</evidence>
<gene>
    <name evidence="8" type="ORF">E2I14_08185</name>
</gene>
<dbReference type="OrthoDB" id="8780225at2"/>
<dbReference type="InterPro" id="IPR051310">
    <property type="entry name" value="MCP_chemotaxis"/>
</dbReference>
<dbReference type="GO" id="GO:0006935">
    <property type="term" value="P:chemotaxis"/>
    <property type="evidence" value="ECO:0007669"/>
    <property type="project" value="TreeGrafter"/>
</dbReference>
<comment type="caution">
    <text evidence="8">The sequence shown here is derived from an EMBL/GenBank/DDBJ whole genome shotgun (WGS) entry which is preliminary data.</text>
</comment>
<evidence type="ECO:0000256" key="3">
    <source>
        <dbReference type="ARBA" id="ARBA00029447"/>
    </source>
</evidence>
<evidence type="ECO:0000256" key="2">
    <source>
        <dbReference type="ARBA" id="ARBA00022481"/>
    </source>
</evidence>
<dbReference type="AlphaFoldDB" id="A0A4R5W271"/>
<dbReference type="GO" id="GO:0007165">
    <property type="term" value="P:signal transduction"/>
    <property type="evidence" value="ECO:0007669"/>
    <property type="project" value="UniProtKB-KW"/>
</dbReference>
<keyword evidence="2" id="KW-0488">Methylation</keyword>
<dbReference type="Pfam" id="PF00015">
    <property type="entry name" value="MCPsignal"/>
    <property type="match status" value="1"/>
</dbReference>
<evidence type="ECO:0000313" key="8">
    <source>
        <dbReference type="EMBL" id="TDK66443.1"/>
    </source>
</evidence>
<comment type="similarity">
    <text evidence="3">Belongs to the methyl-accepting chemotaxis (MCP) protein family.</text>
</comment>
<dbReference type="Proteomes" id="UP000294829">
    <property type="component" value="Unassembled WGS sequence"/>
</dbReference>
<proteinExistence type="inferred from homology"/>
<keyword evidence="4" id="KW-0807">Transducer</keyword>
<dbReference type="GO" id="GO:0005886">
    <property type="term" value="C:plasma membrane"/>
    <property type="evidence" value="ECO:0007669"/>
    <property type="project" value="TreeGrafter"/>
</dbReference>
<reference evidence="8 9" key="1">
    <citation type="submission" date="2019-03" db="EMBL/GenBank/DDBJ databases">
        <title>Sapientia aquatica gen. nov., sp. nov., isolated from a crater lake.</title>
        <authorList>
            <person name="Felfoldi T."/>
            <person name="Szabo A."/>
            <person name="Toth E."/>
            <person name="Schumann P."/>
            <person name="Keki Z."/>
            <person name="Marialigeti K."/>
            <person name="Mathe I."/>
        </authorList>
    </citation>
    <scope>NUCLEOTIDE SEQUENCE [LARGE SCALE GENOMIC DNA]</scope>
    <source>
        <strain evidence="8 9">SA-152</strain>
    </source>
</reference>
<evidence type="ECO:0000256" key="5">
    <source>
        <dbReference type="SAM" id="Phobius"/>
    </source>
</evidence>
<evidence type="ECO:0008006" key="10">
    <source>
        <dbReference type="Google" id="ProtNLM"/>
    </source>
</evidence>
<name>A0A4R5W271_9BURK</name>
<dbReference type="RefSeq" id="WP_133327331.1">
    <property type="nucleotide sequence ID" value="NZ_SMYL01000003.1"/>
</dbReference>
<comment type="subcellular location">
    <subcellularLocation>
        <location evidence="1">Membrane</location>
    </subcellularLocation>
</comment>
<evidence type="ECO:0000313" key="9">
    <source>
        <dbReference type="Proteomes" id="UP000294829"/>
    </source>
</evidence>
<evidence type="ECO:0000259" key="6">
    <source>
        <dbReference type="PROSITE" id="PS50111"/>
    </source>
</evidence>
<feature type="transmembrane region" description="Helical" evidence="5">
    <location>
        <begin position="60"/>
        <end position="79"/>
    </location>
</feature>
<dbReference type="PROSITE" id="PS50111">
    <property type="entry name" value="CHEMOTAXIS_TRANSDUC_2"/>
    <property type="match status" value="1"/>
</dbReference>
<keyword evidence="5" id="KW-1133">Transmembrane helix</keyword>
<dbReference type="SMART" id="SM00283">
    <property type="entry name" value="MA"/>
    <property type="match status" value="1"/>
</dbReference>
<dbReference type="PROSITE" id="PS50885">
    <property type="entry name" value="HAMP"/>
    <property type="match status" value="1"/>
</dbReference>
<evidence type="ECO:0000259" key="7">
    <source>
        <dbReference type="PROSITE" id="PS50885"/>
    </source>
</evidence>
<feature type="domain" description="Methyl-accepting transducer" evidence="6">
    <location>
        <begin position="436"/>
        <end position="665"/>
    </location>
</feature>
<dbReference type="PANTHER" id="PTHR43531:SF14">
    <property type="entry name" value="METHYL-ACCEPTING CHEMOTAXIS PROTEIN I-RELATED"/>
    <property type="match status" value="1"/>
</dbReference>
<dbReference type="FunFam" id="1.10.287.950:FF:000001">
    <property type="entry name" value="Methyl-accepting chemotaxis sensory transducer"/>
    <property type="match status" value="1"/>
</dbReference>
<keyword evidence="9" id="KW-1185">Reference proteome</keyword>
<dbReference type="PANTHER" id="PTHR43531">
    <property type="entry name" value="PROTEIN ICFG"/>
    <property type="match status" value="1"/>
</dbReference>
<accession>A0A4R5W271</accession>
<dbReference type="InterPro" id="IPR004089">
    <property type="entry name" value="MCPsignal_dom"/>
</dbReference>
<dbReference type="CDD" id="cd11386">
    <property type="entry name" value="MCP_signal"/>
    <property type="match status" value="1"/>
</dbReference>
<keyword evidence="5" id="KW-0472">Membrane</keyword>
<sequence>MSTELAKLNNASAQGAISPELQQFLAAPAGVRASKNVFYKNPIWALGVGVFENLRFRSKVFVISCMFLIPMLLVSWVYYSSMLDQIHFSTKERLGVEYNKEIFPVIDLAQQLRRDSVALAATGTAPSTLAEVNEKLKVAQARLSEVDKRLGAELDTSTAYAEVQSAYNKATAATGSAAFKAHSDHVAALIALLSKVTDSSNLTLDPDISSFYLMDAAFDRIPDIVENTGKLRGMGLKVLKAEAITTQEQHSLSEMIPIAEFQFAALRDGLAKASKEDPSLPAKINAAPTLEASTAFFALARKTVIDNQVYGSDSQSSYLAGANSTIQGQYELAKRLIDSLDDLLLIRINGMMSSLYWISAVIFVGIALAAYCFYSFYLVTNGGFRLISKHLKEVAEGDLRKAPDIPRGKDETADLILDLRETYDALHALIRTVRHSARALHNTSSEISAASFDLSARTEAAAAALEEQAAAMEEIGSTVGNTAEKSKLAASFAAENAKVAEDGGKVIGTVVQTMQSIDASSAKISDIISLIDGIAFQTNILALNAAVEAARAGESGRGFAVVASEVRSLAHRSADAAREIKALISNSVDQIASGTSIVEQAGITMQTMVTNAKQINLFLSDIANSANEQAAGVGQVGQSIQSLDEQTQQNAALVEETSAASGALTQQADTLQREIANFRVA</sequence>
<dbReference type="InterPro" id="IPR003660">
    <property type="entry name" value="HAMP_dom"/>
</dbReference>
<feature type="domain" description="HAMP" evidence="7">
    <location>
        <begin position="385"/>
        <end position="431"/>
    </location>
</feature>
<dbReference type="SUPFAM" id="SSF58104">
    <property type="entry name" value="Methyl-accepting chemotaxis protein (MCP) signaling domain"/>
    <property type="match status" value="1"/>
</dbReference>
<feature type="transmembrane region" description="Helical" evidence="5">
    <location>
        <begin position="355"/>
        <end position="379"/>
    </location>
</feature>
<dbReference type="EMBL" id="SMYL01000003">
    <property type="protein sequence ID" value="TDK66443.1"/>
    <property type="molecule type" value="Genomic_DNA"/>
</dbReference>
<protein>
    <recommendedName>
        <fullName evidence="10">Methyl-accepting chemotaxis protein</fullName>
    </recommendedName>
</protein>